<comment type="caution">
    <text evidence="3">The sequence shown here is derived from an EMBL/GenBank/DDBJ whole genome shotgun (WGS) entry which is preliminary data.</text>
</comment>
<keyword evidence="4" id="KW-1185">Reference proteome</keyword>
<dbReference type="InterPro" id="IPR029068">
    <property type="entry name" value="Glyas_Bleomycin-R_OHBP_Dase"/>
</dbReference>
<keyword evidence="1" id="KW-0479">Metal-binding</keyword>
<evidence type="ECO:0000313" key="3">
    <source>
        <dbReference type="EMBL" id="MCQ4922449.1"/>
    </source>
</evidence>
<dbReference type="PANTHER" id="PTHR43279">
    <property type="entry name" value="CATECHOL-2,3-DIOXYGENASE"/>
    <property type="match status" value="1"/>
</dbReference>
<dbReference type="Pfam" id="PF00903">
    <property type="entry name" value="Glyoxalase"/>
    <property type="match status" value="2"/>
</dbReference>
<dbReference type="PROSITE" id="PS51819">
    <property type="entry name" value="VOC"/>
    <property type="match status" value="1"/>
</dbReference>
<dbReference type="RefSeq" id="WP_256310697.1">
    <property type="nucleotide sequence ID" value="NZ_JANGAC010000003.1"/>
</dbReference>
<feature type="domain" description="VOC" evidence="2">
    <location>
        <begin position="11"/>
        <end position="128"/>
    </location>
</feature>
<organism evidence="3 4">
    <name type="scientific">Tissierella carlieri</name>
    <dbReference type="NCBI Taxonomy" id="689904"/>
    <lineage>
        <taxon>Bacteria</taxon>
        <taxon>Bacillati</taxon>
        <taxon>Bacillota</taxon>
        <taxon>Tissierellia</taxon>
        <taxon>Tissierellales</taxon>
        <taxon>Tissierellaceae</taxon>
        <taxon>Tissierella</taxon>
    </lineage>
</organism>
<sequence length="284" mass="32594">MSKFHEKPNIFVNQIVLKVIDIKRSIEFYTEIMGFRVLDREEKEVTLTADGVNPMITIIEPDDVIPKLPRRTGIYHFALLLPNRFYLGLFLKHLREKSYPIIGGAHHGVSEAIYLEDPDENGIEVYRDIDSEEWKRKGNQIEMVTDPLDYNSIIFDAGEEKWSGIPQETIMGHIHLHVGDLDEAKKFYCDGLEFDLVMKMNDSALFISSGGYHHHIGLNIWNGKNSLALPDNAAGMKYYTIIFPDISARENIVNNLRNLGYEIIEEDNNIFTKDPSNNLIKLVV</sequence>
<dbReference type="EMBL" id="JANGAC010000003">
    <property type="protein sequence ID" value="MCQ4922449.1"/>
    <property type="molecule type" value="Genomic_DNA"/>
</dbReference>
<proteinExistence type="predicted"/>
<dbReference type="PROSITE" id="PS00934">
    <property type="entry name" value="GLYOXALASE_I_1"/>
    <property type="match status" value="1"/>
</dbReference>
<name>A0ABT1S7K3_9FIRM</name>
<dbReference type="InterPro" id="IPR018146">
    <property type="entry name" value="Glyoxalase_1_CS"/>
</dbReference>
<dbReference type="CDD" id="cd16359">
    <property type="entry name" value="VOC_BsCatE_like_C"/>
    <property type="match status" value="1"/>
</dbReference>
<gene>
    <name evidence="3" type="ORF">NE686_05080</name>
</gene>
<dbReference type="PANTHER" id="PTHR43279:SF1">
    <property type="entry name" value="CATECHOL-2,3-DIOXYGENASE"/>
    <property type="match status" value="1"/>
</dbReference>
<reference evidence="3 4" key="1">
    <citation type="submission" date="2022-06" db="EMBL/GenBank/DDBJ databases">
        <title>Isolation of gut microbiota from human fecal samples.</title>
        <authorList>
            <person name="Pamer E.G."/>
            <person name="Barat B."/>
            <person name="Waligurski E."/>
            <person name="Medina S."/>
            <person name="Paddock L."/>
            <person name="Mostad J."/>
        </authorList>
    </citation>
    <scope>NUCLEOTIDE SEQUENCE [LARGE SCALE GENOMIC DNA]</scope>
    <source>
        <strain evidence="3 4">DFI.7.95</strain>
    </source>
</reference>
<dbReference type="SUPFAM" id="SSF54593">
    <property type="entry name" value="Glyoxalase/Bleomycin resistance protein/Dihydroxybiphenyl dioxygenase"/>
    <property type="match status" value="2"/>
</dbReference>
<dbReference type="InterPro" id="IPR037523">
    <property type="entry name" value="VOC_core"/>
</dbReference>
<evidence type="ECO:0000313" key="4">
    <source>
        <dbReference type="Proteomes" id="UP001524478"/>
    </source>
</evidence>
<protein>
    <submittedName>
        <fullName evidence="3">VOC family protein</fullName>
    </submittedName>
</protein>
<dbReference type="Gene3D" id="3.10.180.10">
    <property type="entry name" value="2,3-Dihydroxybiphenyl 1,2-Dioxygenase, domain 1"/>
    <property type="match status" value="2"/>
</dbReference>
<evidence type="ECO:0000256" key="1">
    <source>
        <dbReference type="ARBA" id="ARBA00022723"/>
    </source>
</evidence>
<accession>A0ABT1S7K3</accession>
<dbReference type="InterPro" id="IPR004360">
    <property type="entry name" value="Glyas_Fos-R_dOase_dom"/>
</dbReference>
<dbReference type="Proteomes" id="UP001524478">
    <property type="component" value="Unassembled WGS sequence"/>
</dbReference>
<evidence type="ECO:0000259" key="2">
    <source>
        <dbReference type="PROSITE" id="PS51819"/>
    </source>
</evidence>